<keyword evidence="6" id="KW-1185">Reference proteome</keyword>
<comment type="similarity">
    <text evidence="1">Belongs to the diacylglycerol acyltransferase family.</text>
</comment>
<evidence type="ECO:0008006" key="7">
    <source>
        <dbReference type="Google" id="ProtNLM"/>
    </source>
</evidence>
<dbReference type="AlphaFoldDB" id="A0A835SUV5"/>
<dbReference type="InterPro" id="IPR029058">
    <property type="entry name" value="AB_hydrolase_fold"/>
</dbReference>
<evidence type="ECO:0000256" key="4">
    <source>
        <dbReference type="SAM" id="MobiDB-lite"/>
    </source>
</evidence>
<evidence type="ECO:0000313" key="5">
    <source>
        <dbReference type="EMBL" id="KAG2431972.1"/>
    </source>
</evidence>
<dbReference type="PANTHER" id="PTHR22753:SF14">
    <property type="entry name" value="MONOACYLGLYCEROL_DIACYLGLYCEROL O-ACYLTRANSFERASE"/>
    <property type="match status" value="1"/>
</dbReference>
<dbReference type="Pfam" id="PF03982">
    <property type="entry name" value="DAGAT"/>
    <property type="match status" value="1"/>
</dbReference>
<dbReference type="SUPFAM" id="SSF53474">
    <property type="entry name" value="alpha/beta-Hydrolases"/>
    <property type="match status" value="1"/>
</dbReference>
<feature type="region of interest" description="Disordered" evidence="4">
    <location>
        <begin position="413"/>
        <end position="468"/>
    </location>
</feature>
<feature type="compositionally biased region" description="Low complexity" evidence="4">
    <location>
        <begin position="430"/>
        <end position="448"/>
    </location>
</feature>
<gene>
    <name evidence="5" type="ORF">HYH02_013188</name>
</gene>
<comment type="caution">
    <text evidence="5">The sequence shown here is derived from an EMBL/GenBank/DDBJ whole genome shotgun (WGS) entry which is preliminary data.</text>
</comment>
<proteinExistence type="inferred from homology"/>
<dbReference type="EMBL" id="JAEHOD010000070">
    <property type="protein sequence ID" value="KAG2431972.1"/>
    <property type="molecule type" value="Genomic_DNA"/>
</dbReference>
<keyword evidence="3" id="KW-0012">Acyltransferase</keyword>
<feature type="compositionally biased region" description="Basic and acidic residues" evidence="4">
    <location>
        <begin position="586"/>
        <end position="611"/>
    </location>
</feature>
<evidence type="ECO:0000313" key="6">
    <source>
        <dbReference type="Proteomes" id="UP000613740"/>
    </source>
</evidence>
<organism evidence="5 6">
    <name type="scientific">Chlamydomonas schloesseri</name>
    <dbReference type="NCBI Taxonomy" id="2026947"/>
    <lineage>
        <taxon>Eukaryota</taxon>
        <taxon>Viridiplantae</taxon>
        <taxon>Chlorophyta</taxon>
        <taxon>core chlorophytes</taxon>
        <taxon>Chlorophyceae</taxon>
        <taxon>CS clade</taxon>
        <taxon>Chlamydomonadales</taxon>
        <taxon>Chlamydomonadaceae</taxon>
        <taxon>Chlamydomonas</taxon>
    </lineage>
</organism>
<dbReference type="Proteomes" id="UP000613740">
    <property type="component" value="Unassembled WGS sequence"/>
</dbReference>
<evidence type="ECO:0000256" key="3">
    <source>
        <dbReference type="ARBA" id="ARBA00023315"/>
    </source>
</evidence>
<evidence type="ECO:0000256" key="2">
    <source>
        <dbReference type="ARBA" id="ARBA00022679"/>
    </source>
</evidence>
<evidence type="ECO:0000256" key="1">
    <source>
        <dbReference type="ARBA" id="ARBA00005420"/>
    </source>
</evidence>
<feature type="region of interest" description="Disordered" evidence="4">
    <location>
        <begin position="538"/>
        <end position="617"/>
    </location>
</feature>
<dbReference type="InterPro" id="IPR007130">
    <property type="entry name" value="DAGAT"/>
</dbReference>
<sequence length="828" mass="87465">MNSAEHKSAGAGADTPSMLPSGVSITALSGADANAQALPFLLYCPDIDGKGLTSSQQHPAWAQAFDMHALALDPDCRASFHELAEAAGSWLRRQLAGVPPERPVYLLGEGWGAVLALQLAWDCRKVVNRLILVNPATSFAPDTPLGRLAELLERLPPQLLALRPPPLPAQLQGLTLPGLPGLPGLPLPPLPAVPPPSLSLALAPMLGTSPQALARQVLGGLSSQQPQEAAQALGRALGQVEALTSSLPPAAFQHRLKMLEQGVKQVVPRLGRIPQRCLVLAGGEDVLLGSAEEAERLEEKLQRGFKKVLPEAGHALLNEPGGQLLPLLRELGFYTTRRVFSSRVKPGADMNAFGGAGPVEIPNPQEVARYASSWTARIRQLDSPVFMSTLPDGRRVLGLEGLPLRARPGQVVEDAPAAAHAPEQEHAHAQAHADQSTAAAAPSSSSGHASGGSGAAGGHEAHGGSNASGADAAAAAAAAATRRLESLAAEAAAAGHEGPLLFVGNHQLYAFDMSVMVEEVLLKRGILMRGLAHPGLFASGRGDDSNDDGGSGSSSEPAGSDGKQQQQQQHSNGGSSSSVSASGRTIQEESKDGAKEGEGKDQKGKEKKGSGDEALPPAFMGNMFQTFGAVRVTPTAMFKLLAAGEAVLLYPGGVREGFKRRNEKYELFWPQRSEFVRMAARFGATIIPVSAVGLEDSLALVLDSDDIRNSPLWSERAREQAAAAPRARVGVAAEAGLDETFIPPLIAPAVPSRWYFLFGRPVATTPDMYRDRAACDQVYAEVKGQVEEGIDYLLRKRQTDPYRDFLGRMLYEQNPPFGPRRVAPTFEP</sequence>
<protein>
    <recommendedName>
        <fullName evidence="7">Phospholipid/glycerol acyltransferase domain-containing protein</fullName>
    </recommendedName>
</protein>
<dbReference type="PANTHER" id="PTHR22753">
    <property type="entry name" value="TRANSMEMBRANE PROTEIN 68"/>
    <property type="match status" value="1"/>
</dbReference>
<dbReference type="OrthoDB" id="44277at2759"/>
<feature type="compositionally biased region" description="Low complexity" evidence="4">
    <location>
        <begin position="553"/>
        <end position="583"/>
    </location>
</feature>
<accession>A0A835SUV5</accession>
<dbReference type="Gene3D" id="3.40.50.1820">
    <property type="entry name" value="alpha/beta hydrolase"/>
    <property type="match status" value="1"/>
</dbReference>
<dbReference type="GO" id="GO:0004144">
    <property type="term" value="F:diacylglycerol O-acyltransferase activity"/>
    <property type="evidence" value="ECO:0007669"/>
    <property type="project" value="UniProtKB-ARBA"/>
</dbReference>
<name>A0A835SUV5_9CHLO</name>
<reference evidence="5" key="1">
    <citation type="journal article" date="2020" name="bioRxiv">
        <title>Comparative genomics of Chlamydomonas.</title>
        <authorList>
            <person name="Craig R.J."/>
            <person name="Hasan A.R."/>
            <person name="Ness R.W."/>
            <person name="Keightley P.D."/>
        </authorList>
    </citation>
    <scope>NUCLEOTIDE SEQUENCE</scope>
    <source>
        <strain evidence="5">CCAP 11/173</strain>
    </source>
</reference>
<keyword evidence="2" id="KW-0808">Transferase</keyword>
<dbReference type="GO" id="GO:0016020">
    <property type="term" value="C:membrane"/>
    <property type="evidence" value="ECO:0007669"/>
    <property type="project" value="TreeGrafter"/>
</dbReference>